<gene>
    <name evidence="2" type="ORF">OHA22_47680</name>
</gene>
<feature type="domain" description="VOC" evidence="1">
    <location>
        <begin position="28"/>
        <end position="158"/>
    </location>
</feature>
<reference evidence="2" key="1">
    <citation type="submission" date="2022-10" db="EMBL/GenBank/DDBJ databases">
        <title>The complete genomes of actinobacterial strains from the NBC collection.</title>
        <authorList>
            <person name="Joergensen T.S."/>
            <person name="Alvarez Arevalo M."/>
            <person name="Sterndorff E.B."/>
            <person name="Faurdal D."/>
            <person name="Vuksanovic O."/>
            <person name="Mourched A.-S."/>
            <person name="Charusanti P."/>
            <person name="Shaw S."/>
            <person name="Blin K."/>
            <person name="Weber T."/>
        </authorList>
    </citation>
    <scope>NUCLEOTIDE SEQUENCE</scope>
    <source>
        <strain evidence="2">NBC_00093</strain>
    </source>
</reference>
<dbReference type="InterPro" id="IPR004360">
    <property type="entry name" value="Glyas_Fos-R_dOase_dom"/>
</dbReference>
<name>A0AAU2AG70_9ACTN</name>
<dbReference type="PANTHER" id="PTHR21366:SF31">
    <property type="entry name" value="METALLOTHIOL TRANSFERASE FOSB"/>
    <property type="match status" value="1"/>
</dbReference>
<dbReference type="SUPFAM" id="SSF54593">
    <property type="entry name" value="Glyoxalase/Bleomycin resistance protein/Dihydroxybiphenyl dioxygenase"/>
    <property type="match status" value="1"/>
</dbReference>
<dbReference type="AlphaFoldDB" id="A0AAU2AG70"/>
<protein>
    <submittedName>
        <fullName evidence="2">VOC family protein</fullName>
    </submittedName>
</protein>
<evidence type="ECO:0000313" key="2">
    <source>
        <dbReference type="EMBL" id="WTT22684.1"/>
    </source>
</evidence>
<dbReference type="PANTHER" id="PTHR21366">
    <property type="entry name" value="GLYOXALASE FAMILY PROTEIN"/>
    <property type="match status" value="1"/>
</dbReference>
<organism evidence="2">
    <name type="scientific">Streptomyces sp. NBC_00093</name>
    <dbReference type="NCBI Taxonomy" id="2975649"/>
    <lineage>
        <taxon>Bacteria</taxon>
        <taxon>Bacillati</taxon>
        <taxon>Actinomycetota</taxon>
        <taxon>Actinomycetes</taxon>
        <taxon>Kitasatosporales</taxon>
        <taxon>Streptomycetaceae</taxon>
        <taxon>Streptomyces</taxon>
    </lineage>
</organism>
<accession>A0AAU2AG70</accession>
<evidence type="ECO:0000259" key="1">
    <source>
        <dbReference type="PROSITE" id="PS51819"/>
    </source>
</evidence>
<dbReference type="InterPro" id="IPR029068">
    <property type="entry name" value="Glyas_Bleomycin-R_OHBP_Dase"/>
</dbReference>
<dbReference type="InterPro" id="IPR037523">
    <property type="entry name" value="VOC_core"/>
</dbReference>
<dbReference type="InterPro" id="IPR050383">
    <property type="entry name" value="GlyoxalaseI/FosfomycinResist"/>
</dbReference>
<dbReference type="Pfam" id="PF00903">
    <property type="entry name" value="Glyoxalase"/>
    <property type="match status" value="1"/>
</dbReference>
<dbReference type="PROSITE" id="PS51819">
    <property type="entry name" value="VOC"/>
    <property type="match status" value="1"/>
</dbReference>
<sequence length="282" mass="31125">MESVKGTAVLLQKASTGKGEANKVGTLGANHTAFPCWDPVETVHFYGELLGFPLVHAVPAVGWGKDDNPDMVHFFFDIGNGDTLAFFYYFGWPQPEPVHQVLRQSNHIAVEVPDEAALMAYRDKLKAAGYKVMTVEHETIESIYVDDPNGIFFEFTRPLRELTRLDADDAQRTMAGLARALESGGTSVQDVWRAKAQVNSPVGGPAIHVVDQPEWSGAVDYARRSGLLVEQRDGYAVIHSDGPFEIDRKESGLHLAVWFTLPAGGLEGRITRFDRDTLRVEA</sequence>
<dbReference type="CDD" id="cd06587">
    <property type="entry name" value="VOC"/>
    <property type="match status" value="1"/>
</dbReference>
<proteinExistence type="predicted"/>
<dbReference type="Gene3D" id="3.10.180.10">
    <property type="entry name" value="2,3-Dihydroxybiphenyl 1,2-Dioxygenase, domain 1"/>
    <property type="match status" value="1"/>
</dbReference>
<dbReference type="EMBL" id="CP108222">
    <property type="protein sequence ID" value="WTT22684.1"/>
    <property type="molecule type" value="Genomic_DNA"/>
</dbReference>